<dbReference type="InterPro" id="IPR011051">
    <property type="entry name" value="RmlC_Cupin_sf"/>
</dbReference>
<accession>A0A835M7H8</accession>
<evidence type="ECO:0000313" key="4">
    <source>
        <dbReference type="Proteomes" id="UP000631114"/>
    </source>
</evidence>
<dbReference type="Gene3D" id="1.25.40.10">
    <property type="entry name" value="Tetratricopeptide repeat domain"/>
    <property type="match status" value="1"/>
</dbReference>
<dbReference type="EMBL" id="JADFTS010000002">
    <property type="protein sequence ID" value="KAF9622583.1"/>
    <property type="molecule type" value="Genomic_DNA"/>
</dbReference>
<protein>
    <recommendedName>
        <fullName evidence="2">Cupin type-1 domain-containing protein</fullName>
    </recommendedName>
</protein>
<dbReference type="GO" id="GO:0003723">
    <property type="term" value="F:RNA binding"/>
    <property type="evidence" value="ECO:0007669"/>
    <property type="project" value="InterPro"/>
</dbReference>
<organism evidence="3 4">
    <name type="scientific">Coptis chinensis</name>
    <dbReference type="NCBI Taxonomy" id="261450"/>
    <lineage>
        <taxon>Eukaryota</taxon>
        <taxon>Viridiplantae</taxon>
        <taxon>Streptophyta</taxon>
        <taxon>Embryophyta</taxon>
        <taxon>Tracheophyta</taxon>
        <taxon>Spermatophyta</taxon>
        <taxon>Magnoliopsida</taxon>
        <taxon>Ranunculales</taxon>
        <taxon>Ranunculaceae</taxon>
        <taxon>Coptidoideae</taxon>
        <taxon>Coptis</taxon>
    </lineage>
</organism>
<dbReference type="InterPro" id="IPR046960">
    <property type="entry name" value="PPR_At4g14850-like_plant"/>
</dbReference>
<reference evidence="3 4" key="1">
    <citation type="submission" date="2020-10" db="EMBL/GenBank/DDBJ databases">
        <title>The Coptis chinensis genome and diversification of protoberbering-type alkaloids.</title>
        <authorList>
            <person name="Wang B."/>
            <person name="Shu S."/>
            <person name="Song C."/>
            <person name="Liu Y."/>
        </authorList>
    </citation>
    <scope>NUCLEOTIDE SEQUENCE [LARGE SCALE GENOMIC DNA]</scope>
    <source>
        <strain evidence="3">HL-2020</strain>
        <tissue evidence="3">Leaf</tissue>
    </source>
</reference>
<gene>
    <name evidence="3" type="ORF">IFM89_032482</name>
</gene>
<evidence type="ECO:0000259" key="2">
    <source>
        <dbReference type="Pfam" id="PF00190"/>
    </source>
</evidence>
<proteinExistence type="predicted"/>
<feature type="compositionally biased region" description="Basic residues" evidence="1">
    <location>
        <begin position="114"/>
        <end position="127"/>
    </location>
</feature>
<dbReference type="GO" id="GO:0009451">
    <property type="term" value="P:RNA modification"/>
    <property type="evidence" value="ECO:0007669"/>
    <property type="project" value="InterPro"/>
</dbReference>
<dbReference type="PANTHER" id="PTHR47926">
    <property type="entry name" value="PENTATRICOPEPTIDE REPEAT-CONTAINING PROTEIN"/>
    <property type="match status" value="1"/>
</dbReference>
<keyword evidence="4" id="KW-1185">Reference proteome</keyword>
<dbReference type="Gene3D" id="2.60.120.1450">
    <property type="match status" value="1"/>
</dbReference>
<feature type="domain" description="Cupin type-1" evidence="2">
    <location>
        <begin position="43"/>
        <end position="118"/>
    </location>
</feature>
<comment type="caution">
    <text evidence="3">The sequence shown here is derived from an EMBL/GenBank/DDBJ whole genome shotgun (WGS) entry which is preliminary data.</text>
</comment>
<dbReference type="SUPFAM" id="SSF51182">
    <property type="entry name" value="RmlC-like cupins"/>
    <property type="match status" value="1"/>
</dbReference>
<dbReference type="AlphaFoldDB" id="A0A835M7H8"/>
<feature type="region of interest" description="Disordered" evidence="1">
    <location>
        <begin position="113"/>
        <end position="139"/>
    </location>
</feature>
<dbReference type="OrthoDB" id="10009520at2759"/>
<name>A0A835M7H8_9MAGN</name>
<dbReference type="InterPro" id="IPR006045">
    <property type="entry name" value="Cupin_1"/>
</dbReference>
<dbReference type="Proteomes" id="UP000631114">
    <property type="component" value="Unassembled WGS sequence"/>
</dbReference>
<dbReference type="Pfam" id="PF00190">
    <property type="entry name" value="Cupin_1"/>
    <property type="match status" value="1"/>
</dbReference>
<evidence type="ECO:0000256" key="1">
    <source>
        <dbReference type="SAM" id="MobiDB-lite"/>
    </source>
</evidence>
<sequence length="322" mass="36194">MHAIAEVKAHKMANADICKVEDNSKDKVMIHKESIDNVSTVVNNKSMGQYNLLNKDANQCSQLQDLDVAVTFHNIKQGAMVVSLYNSRATTLVVVVEGIGRFEMACIKPEPEKSRRKKKIMNKRSNRERRQYSSLPNGQNPSITKNCIHSPGRLCREGHELNPFVFTTVIKSFVCMEYAELCWRVHACICKLGHDSNAFVGTALIDTYTVCGFVEDAKEVFTGILDKDMVSWTGMVITRESLIAAQREDFQKLLADLVEKEKDKLYAEAGVTVLESKSHFTSQSRSEETCDTVHAHFQNVIFTFNGYELNGLGVMRVLPFSA</sequence>
<dbReference type="InterPro" id="IPR011990">
    <property type="entry name" value="TPR-like_helical_dom_sf"/>
</dbReference>
<evidence type="ECO:0000313" key="3">
    <source>
        <dbReference type="EMBL" id="KAF9622583.1"/>
    </source>
</evidence>